<sequence length="333" mass="35403">MATDLVQYEDLWLDVHAHLIPPSFAEAWNAAPAPCRDGMPGLPPWSLSAAVDAMDRMGVRAAAVSVPSPGVALGNPARAAEWARRFNTESAEIVSKSLGRLGLLACLPLSDGDAAIAEIEHWSAEPDVHGFVLFTNYDGRYLGDAALRPVLAELARRRAVVLLHPTSPRHADALCSGRPSALVEFAFETTRAIVDLVLSGALAENPELRLIIPHAGGSLSVLADRVALLARAFAPTGAGSTGPDVLAALRSLYYDLSGPVLTRQLAALLGIAEPEHLLYGTDLPFMPPEPVGRWRRELADTSLLTPASRQAMGWDNAAKLFPRLAAAAIANSR</sequence>
<dbReference type="AlphaFoldDB" id="A0A7K1V480"/>
<proteinExistence type="predicted"/>
<evidence type="ECO:0000256" key="4">
    <source>
        <dbReference type="ARBA" id="ARBA00036832"/>
    </source>
</evidence>
<dbReference type="InterPro" id="IPR006680">
    <property type="entry name" value="Amidohydro-rel"/>
</dbReference>
<dbReference type="Gene3D" id="3.20.20.140">
    <property type="entry name" value="Metal-dependent hydrolases"/>
    <property type="match status" value="1"/>
</dbReference>
<dbReference type="EMBL" id="WRPP01000006">
    <property type="protein sequence ID" value="MVU81327.1"/>
    <property type="molecule type" value="Genomic_DNA"/>
</dbReference>
<dbReference type="PANTHER" id="PTHR21240:SF29">
    <property type="entry name" value="AMIDOHYDROLASE-RELATED DOMAIN-CONTAINING PROTEIN"/>
    <property type="match status" value="1"/>
</dbReference>
<accession>A0A7K1V480</accession>
<feature type="domain" description="Amidohydrolase-related" evidence="6">
    <location>
        <begin position="14"/>
        <end position="322"/>
    </location>
</feature>
<dbReference type="PANTHER" id="PTHR21240">
    <property type="entry name" value="2-AMINO-3-CARBOXYLMUCONATE-6-SEMIALDEHYDE DECARBOXYLASE"/>
    <property type="match status" value="1"/>
</dbReference>
<evidence type="ECO:0000256" key="2">
    <source>
        <dbReference type="ARBA" id="ARBA00022833"/>
    </source>
</evidence>
<evidence type="ECO:0000313" key="8">
    <source>
        <dbReference type="Proteomes" id="UP000466794"/>
    </source>
</evidence>
<evidence type="ECO:0000256" key="3">
    <source>
        <dbReference type="ARBA" id="ARBA00023239"/>
    </source>
</evidence>
<reference evidence="7 8" key="1">
    <citation type="submission" date="2019-12" db="EMBL/GenBank/DDBJ databases">
        <title>Nocardia sp. nov. ET3-3 isolated from soil.</title>
        <authorList>
            <person name="Kanchanasin P."/>
            <person name="Tanasupawat S."/>
            <person name="Yuki M."/>
            <person name="Kudo T."/>
        </authorList>
    </citation>
    <scope>NUCLEOTIDE SEQUENCE [LARGE SCALE GENOMIC DNA]</scope>
    <source>
        <strain evidence="7 8">ET3-3</strain>
    </source>
</reference>
<evidence type="ECO:0000259" key="6">
    <source>
        <dbReference type="Pfam" id="PF04909"/>
    </source>
</evidence>
<name>A0A7K1V480_9NOCA</name>
<dbReference type="InterPro" id="IPR032465">
    <property type="entry name" value="ACMSD"/>
</dbReference>
<dbReference type="Pfam" id="PF04909">
    <property type="entry name" value="Amidohydro_2"/>
    <property type="match status" value="1"/>
</dbReference>
<dbReference type="GO" id="GO:0005829">
    <property type="term" value="C:cytosol"/>
    <property type="evidence" value="ECO:0007669"/>
    <property type="project" value="TreeGrafter"/>
</dbReference>
<dbReference type="GO" id="GO:0046872">
    <property type="term" value="F:metal ion binding"/>
    <property type="evidence" value="ECO:0007669"/>
    <property type="project" value="UniProtKB-KW"/>
</dbReference>
<keyword evidence="8" id="KW-1185">Reference proteome</keyword>
<keyword evidence="2" id="KW-0862">Zinc</keyword>
<dbReference type="GO" id="GO:0016787">
    <property type="term" value="F:hydrolase activity"/>
    <property type="evidence" value="ECO:0007669"/>
    <property type="project" value="UniProtKB-KW"/>
</dbReference>
<evidence type="ECO:0000256" key="1">
    <source>
        <dbReference type="ARBA" id="ARBA00022723"/>
    </source>
</evidence>
<dbReference type="InterPro" id="IPR032466">
    <property type="entry name" value="Metal_Hydrolase"/>
</dbReference>
<keyword evidence="1" id="KW-0479">Metal-binding</keyword>
<evidence type="ECO:0000313" key="7">
    <source>
        <dbReference type="EMBL" id="MVU81327.1"/>
    </source>
</evidence>
<comment type="caution">
    <text evidence="7">The sequence shown here is derived from an EMBL/GenBank/DDBJ whole genome shotgun (WGS) entry which is preliminary data.</text>
</comment>
<evidence type="ECO:0000256" key="5">
    <source>
        <dbReference type="ARBA" id="ARBA00038889"/>
    </source>
</evidence>
<keyword evidence="3" id="KW-0456">Lyase</keyword>
<keyword evidence="7" id="KW-0378">Hydrolase</keyword>
<dbReference type="GO" id="GO:0019748">
    <property type="term" value="P:secondary metabolic process"/>
    <property type="evidence" value="ECO:0007669"/>
    <property type="project" value="TreeGrafter"/>
</dbReference>
<dbReference type="GO" id="GO:0047596">
    <property type="term" value="F:6-methylsalicylate decarboxylase activity"/>
    <property type="evidence" value="ECO:0007669"/>
    <property type="project" value="UniProtKB-EC"/>
</dbReference>
<protein>
    <recommendedName>
        <fullName evidence="5">6-methylsalicylate decarboxylase</fullName>
        <ecNumber evidence="5">4.1.1.52</ecNumber>
    </recommendedName>
</protein>
<dbReference type="RefSeq" id="WP_157390924.1">
    <property type="nucleotide sequence ID" value="NZ_WRPP01000006.1"/>
</dbReference>
<dbReference type="EC" id="4.1.1.52" evidence="5"/>
<comment type="catalytic activity">
    <reaction evidence="4">
        <text>6-methylsalicylate + H(+) = 3-methylphenol + CO2</text>
        <dbReference type="Rhea" id="RHEA:23112"/>
        <dbReference type="ChEBI" id="CHEBI:15378"/>
        <dbReference type="ChEBI" id="CHEBI:16526"/>
        <dbReference type="ChEBI" id="CHEBI:17231"/>
        <dbReference type="ChEBI" id="CHEBI:36658"/>
        <dbReference type="EC" id="4.1.1.52"/>
    </reaction>
    <physiologicalReaction direction="left-to-right" evidence="4">
        <dbReference type="Rhea" id="RHEA:23113"/>
    </physiologicalReaction>
</comment>
<organism evidence="7 8">
    <name type="scientific">Nocardia terrae</name>
    <dbReference type="NCBI Taxonomy" id="2675851"/>
    <lineage>
        <taxon>Bacteria</taxon>
        <taxon>Bacillati</taxon>
        <taxon>Actinomycetota</taxon>
        <taxon>Actinomycetes</taxon>
        <taxon>Mycobacteriales</taxon>
        <taxon>Nocardiaceae</taxon>
        <taxon>Nocardia</taxon>
    </lineage>
</organism>
<dbReference type="Proteomes" id="UP000466794">
    <property type="component" value="Unassembled WGS sequence"/>
</dbReference>
<gene>
    <name evidence="7" type="ORF">GPX89_29305</name>
</gene>
<dbReference type="SUPFAM" id="SSF51556">
    <property type="entry name" value="Metallo-dependent hydrolases"/>
    <property type="match status" value="1"/>
</dbReference>